<sequence>MARYSNRTGRCGVAPAAGLIPITCLNDLIGTQDTLARAIAYAAAPSIEDPSASSDDGADVISCSLGPRPASWKMHTVLQDAITFAANSGRSGKGAVIFWAVNNNRFMIQYDEVCSHPDVIAVGRSDRFDLENGSAYGPELDFLAPGVDVYSTTSGGGYGTDTGTSYATAIAAGVGALVLAHRPHLNRIEVRDRLRETCTKIGPDAYDNNGHGRNERYGFGRINAERALI</sequence>
<feature type="domain" description="Peptidase S8/S53" evidence="3">
    <location>
        <begin position="3"/>
        <end position="220"/>
    </location>
</feature>
<dbReference type="PROSITE" id="PS51892">
    <property type="entry name" value="SUBTILASE"/>
    <property type="match status" value="1"/>
</dbReference>
<comment type="caution">
    <text evidence="2">Lacks conserved residue(s) required for the propagation of feature annotation.</text>
</comment>
<evidence type="ECO:0000259" key="3">
    <source>
        <dbReference type="Pfam" id="PF00082"/>
    </source>
</evidence>
<dbReference type="InterPro" id="IPR036852">
    <property type="entry name" value="Peptidase_S8/S53_dom_sf"/>
</dbReference>
<dbReference type="EMBL" id="AZHX01000760">
    <property type="protein sequence ID" value="ETX06201.1"/>
    <property type="molecule type" value="Genomic_DNA"/>
</dbReference>
<evidence type="ECO:0000313" key="5">
    <source>
        <dbReference type="Proteomes" id="UP000019140"/>
    </source>
</evidence>
<comment type="similarity">
    <text evidence="1 2">Belongs to the peptidase S8 family.</text>
</comment>
<protein>
    <recommendedName>
        <fullName evidence="3">Peptidase S8/S53 domain-containing protein</fullName>
    </recommendedName>
</protein>
<proteinExistence type="inferred from homology"/>
<dbReference type="Pfam" id="PF00082">
    <property type="entry name" value="Peptidase_S8"/>
    <property type="match status" value="1"/>
</dbReference>
<dbReference type="SUPFAM" id="SSF52743">
    <property type="entry name" value="Subtilisin-like"/>
    <property type="match status" value="1"/>
</dbReference>
<dbReference type="PANTHER" id="PTHR43399:SF4">
    <property type="entry name" value="CELL WALL-ASSOCIATED PROTEASE"/>
    <property type="match status" value="1"/>
</dbReference>
<organism evidence="4 5">
    <name type="scientific">Candidatus Entotheonella gemina</name>
    <dbReference type="NCBI Taxonomy" id="1429439"/>
    <lineage>
        <taxon>Bacteria</taxon>
        <taxon>Pseudomonadati</taxon>
        <taxon>Nitrospinota/Tectimicrobiota group</taxon>
        <taxon>Candidatus Tectimicrobiota</taxon>
        <taxon>Candidatus Entotheonellia</taxon>
        <taxon>Candidatus Entotheonellales</taxon>
        <taxon>Candidatus Entotheonellaceae</taxon>
        <taxon>Candidatus Entotheonella</taxon>
    </lineage>
</organism>
<dbReference type="InterPro" id="IPR000209">
    <property type="entry name" value="Peptidase_S8/S53_dom"/>
</dbReference>
<evidence type="ECO:0000256" key="1">
    <source>
        <dbReference type="ARBA" id="ARBA00011073"/>
    </source>
</evidence>
<evidence type="ECO:0000256" key="2">
    <source>
        <dbReference type="PROSITE-ProRule" id="PRU01240"/>
    </source>
</evidence>
<dbReference type="GO" id="GO:0004252">
    <property type="term" value="F:serine-type endopeptidase activity"/>
    <property type="evidence" value="ECO:0007669"/>
    <property type="project" value="InterPro"/>
</dbReference>
<comment type="caution">
    <text evidence="4">The sequence shown here is derived from an EMBL/GenBank/DDBJ whole genome shotgun (WGS) entry which is preliminary data.</text>
</comment>
<reference evidence="4 5" key="1">
    <citation type="journal article" date="2014" name="Nature">
        <title>An environmental bacterial taxon with a large and distinct metabolic repertoire.</title>
        <authorList>
            <person name="Wilson M.C."/>
            <person name="Mori T."/>
            <person name="Ruckert C."/>
            <person name="Uria A.R."/>
            <person name="Helf M.J."/>
            <person name="Takada K."/>
            <person name="Gernert C."/>
            <person name="Steffens U.A."/>
            <person name="Heycke N."/>
            <person name="Schmitt S."/>
            <person name="Rinke C."/>
            <person name="Helfrich E.J."/>
            <person name="Brachmann A.O."/>
            <person name="Gurgui C."/>
            <person name="Wakimoto T."/>
            <person name="Kracht M."/>
            <person name="Crusemann M."/>
            <person name="Hentschel U."/>
            <person name="Abe I."/>
            <person name="Matsunaga S."/>
            <person name="Kalinowski J."/>
            <person name="Takeyama H."/>
            <person name="Piel J."/>
        </authorList>
    </citation>
    <scope>NUCLEOTIDE SEQUENCE [LARGE SCALE GENOMIC DNA]</scope>
    <source>
        <strain evidence="5">TSY2</strain>
    </source>
</reference>
<dbReference type="PANTHER" id="PTHR43399">
    <property type="entry name" value="SUBTILISIN-RELATED"/>
    <property type="match status" value="1"/>
</dbReference>
<name>W4M8F9_9BACT</name>
<accession>W4M8F9</accession>
<gene>
    <name evidence="4" type="ORF">ETSY2_18525</name>
</gene>
<dbReference type="Proteomes" id="UP000019140">
    <property type="component" value="Unassembled WGS sequence"/>
</dbReference>
<dbReference type="AlphaFoldDB" id="W4M8F9"/>
<dbReference type="InterPro" id="IPR051048">
    <property type="entry name" value="Peptidase_S8/S53_subtilisin"/>
</dbReference>
<evidence type="ECO:0000313" key="4">
    <source>
        <dbReference type="EMBL" id="ETX06201.1"/>
    </source>
</evidence>
<keyword evidence="5" id="KW-1185">Reference proteome</keyword>
<dbReference type="Gene3D" id="3.40.50.200">
    <property type="entry name" value="Peptidase S8/S53 domain"/>
    <property type="match status" value="1"/>
</dbReference>
<dbReference type="HOGENOM" id="CLU_1208009_0_0_7"/>
<dbReference type="GO" id="GO:0006508">
    <property type="term" value="P:proteolysis"/>
    <property type="evidence" value="ECO:0007669"/>
    <property type="project" value="InterPro"/>
</dbReference>